<accession>A0A2G8KDW8</accession>
<dbReference type="GO" id="GO:0071949">
    <property type="term" value="F:FAD binding"/>
    <property type="evidence" value="ECO:0007669"/>
    <property type="project" value="InterPro"/>
</dbReference>
<comment type="similarity">
    <text evidence="4 11">Belongs to the acyl-CoA oxidase family.</text>
</comment>
<dbReference type="SUPFAM" id="SSF56645">
    <property type="entry name" value="Acyl-CoA dehydrogenase NM domain-like"/>
    <property type="match status" value="1"/>
</dbReference>
<gene>
    <name evidence="16" type="ORF">BSL78_16939</name>
</gene>
<dbReference type="PANTHER" id="PTHR10909:SF390">
    <property type="entry name" value="PEROXISOMAL ACYL-COENZYME A OXIDASE 3"/>
    <property type="match status" value="1"/>
</dbReference>
<evidence type="ECO:0000256" key="13">
    <source>
        <dbReference type="PIRSR" id="PIRSR000168-2"/>
    </source>
</evidence>
<evidence type="ECO:0000256" key="3">
    <source>
        <dbReference type="ARBA" id="ARBA00005189"/>
    </source>
</evidence>
<dbReference type="Pfam" id="PF01756">
    <property type="entry name" value="ACOX"/>
    <property type="match status" value="1"/>
</dbReference>
<dbReference type="PIRSF" id="PIRSF000168">
    <property type="entry name" value="Acyl-CoA_oxidase"/>
    <property type="match status" value="1"/>
</dbReference>
<dbReference type="OrthoDB" id="538336at2759"/>
<dbReference type="InterPro" id="IPR012258">
    <property type="entry name" value="Acyl-CoA_oxidase"/>
</dbReference>
<keyword evidence="8" id="KW-0560">Oxidoreductase</keyword>
<evidence type="ECO:0000256" key="2">
    <source>
        <dbReference type="ARBA" id="ARBA00004275"/>
    </source>
</evidence>
<comment type="cofactor">
    <cofactor evidence="1">
        <name>FAD</name>
        <dbReference type="ChEBI" id="CHEBI:57692"/>
    </cofactor>
</comment>
<dbReference type="Pfam" id="PF22924">
    <property type="entry name" value="ACOX_C_alpha1"/>
    <property type="match status" value="1"/>
</dbReference>
<dbReference type="Proteomes" id="UP000230750">
    <property type="component" value="Unassembled WGS sequence"/>
</dbReference>
<dbReference type="InterPro" id="IPR002655">
    <property type="entry name" value="Acyl-CoA_oxidase_C"/>
</dbReference>
<reference evidence="16 17" key="1">
    <citation type="journal article" date="2017" name="PLoS Biol.">
        <title>The sea cucumber genome provides insights into morphological evolution and visceral regeneration.</title>
        <authorList>
            <person name="Zhang X."/>
            <person name="Sun L."/>
            <person name="Yuan J."/>
            <person name="Sun Y."/>
            <person name="Gao Y."/>
            <person name="Zhang L."/>
            <person name="Li S."/>
            <person name="Dai H."/>
            <person name="Hamel J.F."/>
            <person name="Liu C."/>
            <person name="Yu Y."/>
            <person name="Liu S."/>
            <person name="Lin W."/>
            <person name="Guo K."/>
            <person name="Jin S."/>
            <person name="Xu P."/>
            <person name="Storey K.B."/>
            <person name="Huan P."/>
            <person name="Zhang T."/>
            <person name="Zhou Y."/>
            <person name="Zhang J."/>
            <person name="Lin C."/>
            <person name="Li X."/>
            <person name="Xing L."/>
            <person name="Huo D."/>
            <person name="Sun M."/>
            <person name="Wang L."/>
            <person name="Mercier A."/>
            <person name="Li F."/>
            <person name="Yang H."/>
            <person name="Xiang J."/>
        </authorList>
    </citation>
    <scope>NUCLEOTIDE SEQUENCE [LARGE SCALE GENOMIC DNA]</scope>
    <source>
        <strain evidence="16">Shaxun</strain>
        <tissue evidence="16">Muscle</tissue>
    </source>
</reference>
<keyword evidence="10" id="KW-0576">Peroxisome</keyword>
<protein>
    <recommendedName>
        <fullName evidence="11">Acyl-coenzyme A oxidase</fullName>
    </recommendedName>
</protein>
<evidence type="ECO:0000256" key="12">
    <source>
        <dbReference type="PIRSR" id="PIRSR000168-1"/>
    </source>
</evidence>
<dbReference type="GO" id="GO:0005777">
    <property type="term" value="C:peroxisome"/>
    <property type="evidence" value="ECO:0007669"/>
    <property type="project" value="UniProtKB-SubCell"/>
</dbReference>
<evidence type="ECO:0000259" key="14">
    <source>
        <dbReference type="Pfam" id="PF01756"/>
    </source>
</evidence>
<evidence type="ECO:0000256" key="4">
    <source>
        <dbReference type="ARBA" id="ARBA00006288"/>
    </source>
</evidence>
<dbReference type="InterPro" id="IPR055060">
    <property type="entry name" value="ACOX_C_alpha1"/>
</dbReference>
<dbReference type="EMBL" id="MRZV01000660">
    <property type="protein sequence ID" value="PIK46197.1"/>
    <property type="molecule type" value="Genomic_DNA"/>
</dbReference>
<dbReference type="STRING" id="307972.A0A2G8KDW8"/>
<feature type="domain" description="Acyl-CoA oxidase C-terminal" evidence="14">
    <location>
        <begin position="447"/>
        <end position="651"/>
    </location>
</feature>
<comment type="subcellular location">
    <subcellularLocation>
        <location evidence="2">Peroxisome</location>
    </subcellularLocation>
</comment>
<organism evidence="16 17">
    <name type="scientific">Stichopus japonicus</name>
    <name type="common">Sea cucumber</name>
    <dbReference type="NCBI Taxonomy" id="307972"/>
    <lineage>
        <taxon>Eukaryota</taxon>
        <taxon>Metazoa</taxon>
        <taxon>Echinodermata</taxon>
        <taxon>Eleutherozoa</taxon>
        <taxon>Echinozoa</taxon>
        <taxon>Holothuroidea</taxon>
        <taxon>Aspidochirotacea</taxon>
        <taxon>Aspidochirotida</taxon>
        <taxon>Stichopodidae</taxon>
        <taxon>Apostichopus</taxon>
    </lineage>
</organism>
<feature type="binding site" evidence="13">
    <location>
        <position position="150"/>
    </location>
    <ligand>
        <name>FAD</name>
        <dbReference type="ChEBI" id="CHEBI:57692"/>
    </ligand>
</feature>
<dbReference type="FunFam" id="1.20.140.10:FF:000010">
    <property type="entry name" value="Acyl-coenzyme A oxidase"/>
    <property type="match status" value="1"/>
</dbReference>
<dbReference type="FunFam" id="1.20.140.10:FF:000007">
    <property type="entry name" value="Acyl-coenzyme A oxidase"/>
    <property type="match status" value="1"/>
</dbReference>
<dbReference type="GO" id="GO:0033540">
    <property type="term" value="P:fatty acid beta-oxidation using acyl-CoA oxidase"/>
    <property type="evidence" value="ECO:0007669"/>
    <property type="project" value="TreeGrafter"/>
</dbReference>
<keyword evidence="9" id="KW-0443">Lipid metabolism</keyword>
<evidence type="ECO:0000256" key="11">
    <source>
        <dbReference type="PIRNR" id="PIRNR000168"/>
    </source>
</evidence>
<feature type="domain" description="Acyl-CoA oxidase C-alpha1" evidence="15">
    <location>
        <begin position="240"/>
        <end position="404"/>
    </location>
</feature>
<comment type="pathway">
    <text evidence="3">Lipid metabolism.</text>
</comment>
<dbReference type="Gene3D" id="1.20.140.10">
    <property type="entry name" value="Butyryl-CoA Dehydrogenase, subunit A, domain 3"/>
    <property type="match status" value="2"/>
</dbReference>
<keyword evidence="17" id="KW-1185">Reference proteome</keyword>
<evidence type="ECO:0000256" key="9">
    <source>
        <dbReference type="ARBA" id="ARBA00023098"/>
    </source>
</evidence>
<dbReference type="GO" id="GO:0016402">
    <property type="term" value="F:pristanoyl-CoA oxidase activity"/>
    <property type="evidence" value="ECO:0007669"/>
    <property type="project" value="TreeGrafter"/>
</dbReference>
<dbReference type="Gene3D" id="2.40.110.10">
    <property type="entry name" value="Butyryl-CoA Dehydrogenase, subunit A, domain 2"/>
    <property type="match status" value="2"/>
</dbReference>
<dbReference type="PANTHER" id="PTHR10909">
    <property type="entry name" value="ELECTRON TRANSPORT OXIDOREDUCTASE"/>
    <property type="match status" value="1"/>
</dbReference>
<keyword evidence="5 11" id="KW-0285">Flavoprotein</keyword>
<keyword evidence="6 11" id="KW-0274">FAD</keyword>
<evidence type="ECO:0000256" key="1">
    <source>
        <dbReference type="ARBA" id="ARBA00001974"/>
    </source>
</evidence>
<evidence type="ECO:0000259" key="15">
    <source>
        <dbReference type="Pfam" id="PF22924"/>
    </source>
</evidence>
<evidence type="ECO:0000313" key="17">
    <source>
        <dbReference type="Proteomes" id="UP000230750"/>
    </source>
</evidence>
<evidence type="ECO:0000256" key="8">
    <source>
        <dbReference type="ARBA" id="ARBA00023002"/>
    </source>
</evidence>
<name>A0A2G8KDW8_STIJA</name>
<dbReference type="InterPro" id="IPR046373">
    <property type="entry name" value="Acyl-CoA_Oxase/DH_mid-dom_sf"/>
</dbReference>
<feature type="active site" description="Proton acceptor" evidence="12">
    <location>
        <position position="389"/>
    </location>
</feature>
<sequence>MDTSFIPDLPSGPLDLYRKRASFNWKEMKVVLEGEEGIKYKSIIWKTMQKDPVFGRGSLPYSLDEYREVTQKRVRRLVEYNMNSLAQNSNIETAMAWNQAILMYDSALSAKYNLNAMMCAVALIQTGKPHFQELAQKFENLEAVGCFCLTELSHGSNTKAMRTTATFDPQTDTHLPLPGILVGDIGMKLGQNGLDNGFVAFNQVRIPRESLMDRTGSVTKEGKYVTPFKDPSKRFGAALGALSGGRVGITDMCTTNLKLAVTIAIRYSGVRRQFGPTKGEEIPVLEYQLQQWRLIPYVAATYVMHIASRKLFINFSESTMAQLMKDRSEKQANLGKEIHAFSSSSKPLGAWLARDCIQECREACGGHGYLWVNRLGSLRDDNDPNCTYEGDNNVLQQQTGNYLLEVAREVQRGKKIESVMGSLDFLNNMKTIVFHTFNATTESDVMDPKVSIAAYDWLVVYLLKESSHKLERELKSGKDAFTARNDSQAYYLHSLSRAYVERTCLEWFYNYCTDPTLSPGLAQVLIKLCALFGLWSLQKHLTFCTGPISINHILLVPFISSELMSPCQHVTTKSGYISGPNPADIIQSGILSLCSQLKDDAVALVDVFAPPDFVLHSAIGSADGQIYQRLYNAMLQTPGSVERVSWWQDFVDKPERGSRPLAKL</sequence>
<dbReference type="AlphaFoldDB" id="A0A2G8KDW8"/>
<comment type="caution">
    <text evidence="16">The sequence shown here is derived from an EMBL/GenBank/DDBJ whole genome shotgun (WGS) entry which is preliminary data.</text>
</comment>
<dbReference type="GO" id="GO:0005504">
    <property type="term" value="F:fatty acid binding"/>
    <property type="evidence" value="ECO:0007669"/>
    <property type="project" value="TreeGrafter"/>
</dbReference>
<evidence type="ECO:0000313" key="16">
    <source>
        <dbReference type="EMBL" id="PIK46197.1"/>
    </source>
</evidence>
<evidence type="ECO:0000256" key="5">
    <source>
        <dbReference type="ARBA" id="ARBA00022630"/>
    </source>
</evidence>
<dbReference type="InterPro" id="IPR036250">
    <property type="entry name" value="AcylCo_DH-like_C"/>
</dbReference>
<keyword evidence="7" id="KW-0276">Fatty acid metabolism</keyword>
<evidence type="ECO:0000256" key="6">
    <source>
        <dbReference type="ARBA" id="ARBA00022827"/>
    </source>
</evidence>
<evidence type="ECO:0000256" key="10">
    <source>
        <dbReference type="ARBA" id="ARBA00023140"/>
    </source>
</evidence>
<dbReference type="InterPro" id="IPR009100">
    <property type="entry name" value="AcylCoA_DH/oxidase_NM_dom_sf"/>
</dbReference>
<evidence type="ECO:0000256" key="7">
    <source>
        <dbReference type="ARBA" id="ARBA00022832"/>
    </source>
</evidence>
<dbReference type="SUPFAM" id="SSF47203">
    <property type="entry name" value="Acyl-CoA dehydrogenase C-terminal domain-like"/>
    <property type="match status" value="2"/>
</dbReference>
<dbReference type="GO" id="GO:0055088">
    <property type="term" value="P:lipid homeostasis"/>
    <property type="evidence" value="ECO:0007669"/>
    <property type="project" value="TreeGrafter"/>
</dbReference>
<proteinExistence type="inferred from homology"/>